<dbReference type="InterPro" id="IPR013087">
    <property type="entry name" value="Znf_C2H2_type"/>
</dbReference>
<feature type="region of interest" description="Disordered" evidence="1">
    <location>
        <begin position="235"/>
        <end position="255"/>
    </location>
</feature>
<dbReference type="RefSeq" id="XP_040768198.1">
    <property type="nucleotide sequence ID" value="XM_040906848.1"/>
</dbReference>
<accession>A0A165GK06</accession>
<keyword evidence="4" id="KW-1185">Reference proteome</keyword>
<proteinExistence type="predicted"/>
<dbReference type="InParanoid" id="A0A165GK06"/>
<evidence type="ECO:0000259" key="2">
    <source>
        <dbReference type="PROSITE" id="PS00028"/>
    </source>
</evidence>
<name>A0A165GK06_9APHY</name>
<dbReference type="SMART" id="SM00355">
    <property type="entry name" value="ZnF_C2H2"/>
    <property type="match status" value="2"/>
</dbReference>
<organism evidence="3 4">
    <name type="scientific">Laetiporus sulphureus 93-53</name>
    <dbReference type="NCBI Taxonomy" id="1314785"/>
    <lineage>
        <taxon>Eukaryota</taxon>
        <taxon>Fungi</taxon>
        <taxon>Dikarya</taxon>
        <taxon>Basidiomycota</taxon>
        <taxon>Agaricomycotina</taxon>
        <taxon>Agaricomycetes</taxon>
        <taxon>Polyporales</taxon>
        <taxon>Laetiporus</taxon>
    </lineage>
</organism>
<dbReference type="EMBL" id="KV427609">
    <property type="protein sequence ID" value="KZT10458.1"/>
    <property type="molecule type" value="Genomic_DNA"/>
</dbReference>
<feature type="compositionally biased region" description="Basic and acidic residues" evidence="1">
    <location>
        <begin position="237"/>
        <end position="255"/>
    </location>
</feature>
<feature type="domain" description="C2H2-type" evidence="2">
    <location>
        <begin position="224"/>
        <end position="247"/>
    </location>
</feature>
<dbReference type="STRING" id="1314785.A0A165GK06"/>
<dbReference type="Proteomes" id="UP000076871">
    <property type="component" value="Unassembled WGS sequence"/>
</dbReference>
<dbReference type="GeneID" id="63823877"/>
<sequence>MDLDDLPTFDVPLPSDPYPFLNDDGAYALPPHPILVTISEDFKQWLRSTALQDHAVDALSPDIANALVLLCDSYRMVYVSSCPPPYYPQPPPNPADPPLGAPPTFIPSADYDAQGAGPSANATANSLAYEPEDYPTPESLPAEDAGDQLKCHWNDCQLAFEQPKPHSIEQHLAIKHFGETLKRVKNVRCLWRDQDGRICMKKMSSGNVGRHIANKHLKTSKRTCPVTGCRKTYSRSDALKRHMEDKHPDVPYHAT</sequence>
<dbReference type="AlphaFoldDB" id="A0A165GK06"/>
<evidence type="ECO:0000313" key="3">
    <source>
        <dbReference type="EMBL" id="KZT10458.1"/>
    </source>
</evidence>
<reference evidence="3 4" key="1">
    <citation type="journal article" date="2016" name="Mol. Biol. Evol.">
        <title>Comparative Genomics of Early-Diverging Mushroom-Forming Fungi Provides Insights into the Origins of Lignocellulose Decay Capabilities.</title>
        <authorList>
            <person name="Nagy L.G."/>
            <person name="Riley R."/>
            <person name="Tritt A."/>
            <person name="Adam C."/>
            <person name="Daum C."/>
            <person name="Floudas D."/>
            <person name="Sun H."/>
            <person name="Yadav J.S."/>
            <person name="Pangilinan J."/>
            <person name="Larsson K.H."/>
            <person name="Matsuura K."/>
            <person name="Barry K."/>
            <person name="Labutti K."/>
            <person name="Kuo R."/>
            <person name="Ohm R.A."/>
            <person name="Bhattacharya S.S."/>
            <person name="Shirouzu T."/>
            <person name="Yoshinaga Y."/>
            <person name="Martin F.M."/>
            <person name="Grigoriev I.V."/>
            <person name="Hibbett D.S."/>
        </authorList>
    </citation>
    <scope>NUCLEOTIDE SEQUENCE [LARGE SCALE GENOMIC DNA]</scope>
    <source>
        <strain evidence="3 4">93-53</strain>
    </source>
</reference>
<dbReference type="Gene3D" id="3.30.160.60">
    <property type="entry name" value="Classic Zinc Finger"/>
    <property type="match status" value="1"/>
</dbReference>
<dbReference type="PROSITE" id="PS00028">
    <property type="entry name" value="ZINC_FINGER_C2H2_1"/>
    <property type="match status" value="1"/>
</dbReference>
<protein>
    <recommendedName>
        <fullName evidence="2">C2H2-type domain-containing protein</fullName>
    </recommendedName>
</protein>
<evidence type="ECO:0000313" key="4">
    <source>
        <dbReference type="Proteomes" id="UP000076871"/>
    </source>
</evidence>
<evidence type="ECO:0000256" key="1">
    <source>
        <dbReference type="SAM" id="MobiDB-lite"/>
    </source>
</evidence>
<dbReference type="OrthoDB" id="2802409at2759"/>
<gene>
    <name evidence="3" type="ORF">LAESUDRAFT_711629</name>
</gene>